<dbReference type="InterPro" id="IPR026960">
    <property type="entry name" value="RVT-Znf"/>
</dbReference>
<dbReference type="InterPro" id="IPR043502">
    <property type="entry name" value="DNA/RNA_pol_sf"/>
</dbReference>
<dbReference type="PANTHER" id="PTHR33116">
    <property type="entry name" value="REVERSE TRANSCRIPTASE ZINC-BINDING DOMAIN-CONTAINING PROTEIN-RELATED-RELATED"/>
    <property type="match status" value="1"/>
</dbReference>
<sequence>MIVLAWNIRGFNHPAKQKQVLDVVNQYNVDVFGILETRVKEENSKKIVSNVFGRWEFAHNYEYSDLGRLWVFWKKDLDFVVLERTDQFVHGEVRGEVSARVTFVYGSNDVVERSRMYRHPTLKPDALPWMVLGDFNAIKTVSEASNSPSPNNSMESFGNWIEDMELEDSRFEGPWFSWTNRQGGNPIARRIDRVLVNASWLAAFPNYVVKLLLPGLSDHCGMLVTTDSLVSTLPKPFKYFKHWESHPQYKQLIKDAWGKTLKGTPMFVVCQKLKEVKRGLKKLNRVFYSEISEKVREMKKKLENLHLVALSSPSASSFQDLNECQAALNILLLEEESFYRQKSRMIWVQTGDLNTAFFHNSVKARQSRSTIKKLVAEDGTILTEVQDMSREAVRFYKRLLGTKDKAVRAVSSDLLTQLLTHRLSSDQGGSLCTQVSYEEIKSAMFSMNGDKSPGPDGFTAGFFQHNWEIVGTDVSTAIMDFFRTGKLLTEVNSTYLALIPKMLNADCMKQFRPISCCNIFYKCIAKVLANRLREVLPLVISQNQFAFIKGRLINDNVLLAHEMVRLYNRKSVSPRCALKVDIMKAFDSVDWDFLETVMGAMGFPSQFVKWISICLHSTKLSVSFNGGLCGYFSSKKGLRQGDPLSPYLFTISMEVLSCMLNRAYVLKTLPPHPQTHRIALSHLCFADDLLIFTKGTCEAVETTKQILDLFYTVSGLKCNPTKSEVFCAGIDAETKDQITMRTGFVVGALPVRYFGVPLIAGKLNTADCAALVEKITARIKGWNVRTLSYAGKLQLVTAVISSITQYWMGIITLPVKVIKQVEKLCSDFLWNAEEEGKKAKVNWKYVARPKQEGGLGFKDLRSWNSACLIRHLWALASNSSSLWAHWVRQYQLTYTSIWDIPSSINCSWAWRKVLMQRDYAENHLSVRHSEVYWDGQLMSKYSVKKFWESLRPKYDKVPWYGLIWKSLCTPRDKVLGWLIILNRISTLDKVQAWNPSVNNICPLCTATSESRSHLFFDCPYSQKVL</sequence>
<protein>
    <recommendedName>
        <fullName evidence="1">Reverse transcriptase domain-containing protein</fullName>
    </recommendedName>
</protein>
<dbReference type="Proteomes" id="UP001497516">
    <property type="component" value="Chromosome 6"/>
</dbReference>
<dbReference type="GO" id="GO:0003824">
    <property type="term" value="F:catalytic activity"/>
    <property type="evidence" value="ECO:0007669"/>
    <property type="project" value="InterPro"/>
</dbReference>
<dbReference type="SUPFAM" id="SSF56219">
    <property type="entry name" value="DNase I-like"/>
    <property type="match status" value="1"/>
</dbReference>
<evidence type="ECO:0000259" key="1">
    <source>
        <dbReference type="PROSITE" id="PS50878"/>
    </source>
</evidence>
<dbReference type="AlphaFoldDB" id="A0AAV2F8A0"/>
<dbReference type="Gene3D" id="3.60.10.10">
    <property type="entry name" value="Endonuclease/exonuclease/phosphatase"/>
    <property type="match status" value="1"/>
</dbReference>
<dbReference type="PANTHER" id="PTHR33116:SF78">
    <property type="entry name" value="OS12G0587133 PROTEIN"/>
    <property type="match status" value="1"/>
</dbReference>
<dbReference type="InterPro" id="IPR005135">
    <property type="entry name" value="Endo/exonuclease/phosphatase"/>
</dbReference>
<dbReference type="InterPro" id="IPR000477">
    <property type="entry name" value="RT_dom"/>
</dbReference>
<feature type="domain" description="Reverse transcriptase" evidence="1">
    <location>
        <begin position="480"/>
        <end position="758"/>
    </location>
</feature>
<evidence type="ECO:0000313" key="3">
    <source>
        <dbReference type="Proteomes" id="UP001497516"/>
    </source>
</evidence>
<dbReference type="PROSITE" id="PS50878">
    <property type="entry name" value="RT_POL"/>
    <property type="match status" value="1"/>
</dbReference>
<keyword evidence="3" id="KW-1185">Reference proteome</keyword>
<dbReference type="InterPro" id="IPR036691">
    <property type="entry name" value="Endo/exonu/phosph_ase_sf"/>
</dbReference>
<accession>A0AAV2F8A0</accession>
<dbReference type="SUPFAM" id="SSF56672">
    <property type="entry name" value="DNA/RNA polymerases"/>
    <property type="match status" value="1"/>
</dbReference>
<reference evidence="2 3" key="1">
    <citation type="submission" date="2024-04" db="EMBL/GenBank/DDBJ databases">
        <authorList>
            <person name="Fracassetti M."/>
        </authorList>
    </citation>
    <scope>NUCLEOTIDE SEQUENCE [LARGE SCALE GENOMIC DNA]</scope>
</reference>
<dbReference type="Pfam" id="PF00078">
    <property type="entry name" value="RVT_1"/>
    <property type="match status" value="1"/>
</dbReference>
<dbReference type="Pfam" id="PF13966">
    <property type="entry name" value="zf-RVT"/>
    <property type="match status" value="1"/>
</dbReference>
<evidence type="ECO:0000313" key="2">
    <source>
        <dbReference type="EMBL" id="CAL1394454.1"/>
    </source>
</evidence>
<dbReference type="CDD" id="cd01650">
    <property type="entry name" value="RT_nLTR_like"/>
    <property type="match status" value="1"/>
</dbReference>
<name>A0AAV2F8A0_9ROSI</name>
<gene>
    <name evidence="2" type="ORF">LTRI10_LOCUS34957</name>
</gene>
<dbReference type="Pfam" id="PF03372">
    <property type="entry name" value="Exo_endo_phos"/>
    <property type="match status" value="1"/>
</dbReference>
<proteinExistence type="predicted"/>
<organism evidence="2 3">
    <name type="scientific">Linum trigynum</name>
    <dbReference type="NCBI Taxonomy" id="586398"/>
    <lineage>
        <taxon>Eukaryota</taxon>
        <taxon>Viridiplantae</taxon>
        <taxon>Streptophyta</taxon>
        <taxon>Embryophyta</taxon>
        <taxon>Tracheophyta</taxon>
        <taxon>Spermatophyta</taxon>
        <taxon>Magnoliopsida</taxon>
        <taxon>eudicotyledons</taxon>
        <taxon>Gunneridae</taxon>
        <taxon>Pentapetalae</taxon>
        <taxon>rosids</taxon>
        <taxon>fabids</taxon>
        <taxon>Malpighiales</taxon>
        <taxon>Linaceae</taxon>
        <taxon>Linum</taxon>
    </lineage>
</organism>
<dbReference type="EMBL" id="OZ034819">
    <property type="protein sequence ID" value="CAL1394454.1"/>
    <property type="molecule type" value="Genomic_DNA"/>
</dbReference>